<dbReference type="CDD" id="cd08154">
    <property type="entry name" value="catalase_clade_1"/>
    <property type="match status" value="1"/>
</dbReference>
<keyword evidence="5 14" id="KW-0575">Peroxidase</keyword>
<dbReference type="InterPro" id="IPR010582">
    <property type="entry name" value="Catalase_immune_responsive"/>
</dbReference>
<dbReference type="SUPFAM" id="SSF56634">
    <property type="entry name" value="Heme-dependent catalase-like"/>
    <property type="match status" value="1"/>
</dbReference>
<dbReference type="FunFam" id="2.40.180.10:FF:000002">
    <property type="entry name" value="Catalase"/>
    <property type="match status" value="1"/>
</dbReference>
<keyword evidence="18" id="KW-1185">Reference proteome</keyword>
<dbReference type="EC" id="1.11.1.6" evidence="4 14"/>
<dbReference type="PANTHER" id="PTHR11465:SF23">
    <property type="entry name" value="CATALASE-2"/>
    <property type="match status" value="1"/>
</dbReference>
<dbReference type="Pfam" id="PF06628">
    <property type="entry name" value="Catalase-rel"/>
    <property type="match status" value="1"/>
</dbReference>
<feature type="region of interest" description="Disordered" evidence="15">
    <location>
        <begin position="1"/>
        <end position="30"/>
    </location>
</feature>
<dbReference type="Gene3D" id="2.40.180.10">
    <property type="entry name" value="Catalase core domain"/>
    <property type="match status" value="1"/>
</dbReference>
<dbReference type="InterPro" id="IPR020835">
    <property type="entry name" value="Catalase_sf"/>
</dbReference>
<keyword evidence="9 13" id="KW-0408">Iron</keyword>
<evidence type="ECO:0000256" key="4">
    <source>
        <dbReference type="ARBA" id="ARBA00012314"/>
    </source>
</evidence>
<comment type="function">
    <text evidence="2">Decomposes hydrogen peroxide into water and oxygen; serves to protect cells from the toxic effects of hydrogen peroxide.</text>
</comment>
<dbReference type="InterPro" id="IPR011614">
    <property type="entry name" value="Catalase_core"/>
</dbReference>
<dbReference type="PROSITE" id="PS00437">
    <property type="entry name" value="CATALASE_1"/>
    <property type="match status" value="1"/>
</dbReference>
<dbReference type="EMBL" id="LELK01000004">
    <property type="protein sequence ID" value="KMM37036.1"/>
    <property type="molecule type" value="Genomic_DNA"/>
</dbReference>
<comment type="cofactor">
    <cofactor evidence="1 13">
        <name>heme</name>
        <dbReference type="ChEBI" id="CHEBI:30413"/>
    </cofactor>
</comment>
<keyword evidence="8 14" id="KW-0560">Oxidoreductase</keyword>
<dbReference type="Proteomes" id="UP000035996">
    <property type="component" value="Unassembled WGS sequence"/>
</dbReference>
<dbReference type="PROSITE" id="PS51402">
    <property type="entry name" value="CATALASE_3"/>
    <property type="match status" value="1"/>
</dbReference>
<protein>
    <recommendedName>
        <fullName evidence="4 14">Catalase</fullName>
        <ecNumber evidence="4 14">1.11.1.6</ecNumber>
    </recommendedName>
</protein>
<dbReference type="PATRIC" id="fig|157733.3.peg.894"/>
<sequence length="493" mass="56406">MDDQNKKKFTTNQGVPISDNQNSKTAGQNGPTLLEDYQLLEKIAHFDRERIPERVVHARGAGAHGVFVTKNSMKKYTKAAFLQEEGKETELFARFSTVIHGKHSPETARDPRGFSIKFYTEEGNYDFVGNTLPIFFIRDAIKFPDVIHSLKPDPVTNIQDPARYWDFFSLSPETTNMAMHLFTDEGIPATYRNMRGSSVHAFKWFNEDGETFYVKQRWQPKDGIKNLSLEEAEKVQGMDFNHATGDLYNAIEKGEFPEWDLYIQVLRPDELNNFDFNPLDATKDWLEEDVPWEFVGTMTLNRNVDNFFAETEQVSFNPGVLVPGMLPSEDKLLQGRLFSYSDTQRHRVGTNYLQLDINKPKTKVNNYQQEGSMNDNKDMGHVNYEPNSASGAPSEVPGYEDAMQPVSGQAGRQVIDKVNHFGQTGRIYRSWDQNTKETLIKNLMNDFDGIEDRAIVGRAIANFYQADEELGNTLGEKADVNFKQFINEEQYQS</sequence>
<evidence type="ECO:0000256" key="10">
    <source>
        <dbReference type="ARBA" id="ARBA00023324"/>
    </source>
</evidence>
<evidence type="ECO:0000256" key="13">
    <source>
        <dbReference type="PIRSR" id="PIRSR038928-2"/>
    </source>
</evidence>
<keyword evidence="7 13" id="KW-0479">Metal-binding</keyword>
<evidence type="ECO:0000256" key="5">
    <source>
        <dbReference type="ARBA" id="ARBA00022559"/>
    </source>
</evidence>
<evidence type="ECO:0000256" key="8">
    <source>
        <dbReference type="ARBA" id="ARBA00023002"/>
    </source>
</evidence>
<evidence type="ECO:0000256" key="9">
    <source>
        <dbReference type="ARBA" id="ARBA00023004"/>
    </source>
</evidence>
<dbReference type="InterPro" id="IPR024711">
    <property type="entry name" value="Catalase_clade1/3"/>
</dbReference>
<name>A0A0J6CLC8_9BACL</name>
<dbReference type="InterPro" id="IPR018028">
    <property type="entry name" value="Catalase"/>
</dbReference>
<evidence type="ECO:0000259" key="16">
    <source>
        <dbReference type="SMART" id="SM01060"/>
    </source>
</evidence>
<dbReference type="STRING" id="157733.AB986_14160"/>
<gene>
    <name evidence="17" type="ORF">AB986_14160</name>
</gene>
<evidence type="ECO:0000256" key="15">
    <source>
        <dbReference type="SAM" id="MobiDB-lite"/>
    </source>
</evidence>
<dbReference type="GO" id="GO:0004096">
    <property type="term" value="F:catalase activity"/>
    <property type="evidence" value="ECO:0007669"/>
    <property type="project" value="UniProtKB-EC"/>
</dbReference>
<evidence type="ECO:0000256" key="12">
    <source>
        <dbReference type="PIRSR" id="PIRSR038928-1"/>
    </source>
</evidence>
<evidence type="ECO:0000256" key="7">
    <source>
        <dbReference type="ARBA" id="ARBA00022723"/>
    </source>
</evidence>
<keyword evidence="6 13" id="KW-0349">Heme</keyword>
<feature type="active site" evidence="12">
    <location>
        <position position="57"/>
    </location>
</feature>
<organism evidence="17 18">
    <name type="scientific">Guptibacillus hwajinpoensis</name>
    <dbReference type="NCBI Taxonomy" id="208199"/>
    <lineage>
        <taxon>Bacteria</taxon>
        <taxon>Bacillati</taxon>
        <taxon>Bacillota</taxon>
        <taxon>Bacilli</taxon>
        <taxon>Bacillales</taxon>
        <taxon>Guptibacillaceae</taxon>
        <taxon>Guptibacillus</taxon>
    </lineage>
</organism>
<proteinExistence type="inferred from homology"/>
<dbReference type="GO" id="GO:0042744">
    <property type="term" value="P:hydrogen peroxide catabolic process"/>
    <property type="evidence" value="ECO:0007669"/>
    <property type="project" value="UniProtKB-KW"/>
</dbReference>
<evidence type="ECO:0000313" key="17">
    <source>
        <dbReference type="EMBL" id="KMM37036.1"/>
    </source>
</evidence>
<dbReference type="Pfam" id="PF00199">
    <property type="entry name" value="Catalase"/>
    <property type="match status" value="1"/>
</dbReference>
<dbReference type="AlphaFoldDB" id="A0A0J6CLC8"/>
<dbReference type="RefSeq" id="WP_048311791.1">
    <property type="nucleotide sequence ID" value="NZ_CP119526.1"/>
</dbReference>
<dbReference type="InterPro" id="IPR002226">
    <property type="entry name" value="Catalase_haem_BS"/>
</dbReference>
<dbReference type="InterPro" id="IPR024708">
    <property type="entry name" value="Catalase_AS"/>
</dbReference>
<dbReference type="PIRSF" id="PIRSF038928">
    <property type="entry name" value="Catalase_clade1-3"/>
    <property type="match status" value="1"/>
</dbReference>
<dbReference type="OrthoDB" id="9760293at2"/>
<evidence type="ECO:0000256" key="1">
    <source>
        <dbReference type="ARBA" id="ARBA00001971"/>
    </source>
</evidence>
<evidence type="ECO:0000256" key="2">
    <source>
        <dbReference type="ARBA" id="ARBA00002974"/>
    </source>
</evidence>
<dbReference type="GO" id="GO:0020037">
    <property type="term" value="F:heme binding"/>
    <property type="evidence" value="ECO:0007669"/>
    <property type="project" value="InterPro"/>
</dbReference>
<dbReference type="GO" id="GO:0046872">
    <property type="term" value="F:metal ion binding"/>
    <property type="evidence" value="ECO:0007669"/>
    <property type="project" value="UniProtKB-KW"/>
</dbReference>
<comment type="similarity">
    <text evidence="3 14">Belongs to the catalase family.</text>
</comment>
<dbReference type="PROSITE" id="PS00438">
    <property type="entry name" value="CATALASE_2"/>
    <property type="match status" value="1"/>
</dbReference>
<dbReference type="GO" id="GO:0005737">
    <property type="term" value="C:cytoplasm"/>
    <property type="evidence" value="ECO:0007669"/>
    <property type="project" value="TreeGrafter"/>
</dbReference>
<evidence type="ECO:0000313" key="18">
    <source>
        <dbReference type="Proteomes" id="UP000035996"/>
    </source>
</evidence>
<evidence type="ECO:0000256" key="14">
    <source>
        <dbReference type="RuleBase" id="RU000498"/>
    </source>
</evidence>
<feature type="domain" description="Catalase core" evidence="16">
    <location>
        <begin position="10"/>
        <end position="393"/>
    </location>
</feature>
<dbReference type="GO" id="GO:0042542">
    <property type="term" value="P:response to hydrogen peroxide"/>
    <property type="evidence" value="ECO:0007669"/>
    <property type="project" value="TreeGrafter"/>
</dbReference>
<feature type="binding site" description="axial binding residue" evidence="13">
    <location>
        <position position="340"/>
    </location>
    <ligand>
        <name>heme</name>
        <dbReference type="ChEBI" id="CHEBI:30413"/>
    </ligand>
    <ligandPart>
        <name>Fe</name>
        <dbReference type="ChEBI" id="CHEBI:18248"/>
    </ligandPart>
</feature>
<feature type="compositionally biased region" description="Polar residues" evidence="15">
    <location>
        <begin position="10"/>
        <end position="30"/>
    </location>
</feature>
<dbReference type="PRINTS" id="PR00067">
    <property type="entry name" value="CATALASE"/>
</dbReference>
<dbReference type="PANTHER" id="PTHR11465">
    <property type="entry name" value="CATALASE"/>
    <property type="match status" value="1"/>
</dbReference>
<evidence type="ECO:0000256" key="11">
    <source>
        <dbReference type="ARBA" id="ARBA00049254"/>
    </source>
</evidence>
<comment type="catalytic activity">
    <reaction evidence="11 14">
        <text>2 H2O2 = O2 + 2 H2O</text>
        <dbReference type="Rhea" id="RHEA:20309"/>
        <dbReference type="ChEBI" id="CHEBI:15377"/>
        <dbReference type="ChEBI" id="CHEBI:15379"/>
        <dbReference type="ChEBI" id="CHEBI:16240"/>
        <dbReference type="EC" id="1.11.1.6"/>
    </reaction>
</comment>
<reference evidence="17" key="1">
    <citation type="submission" date="2015-06" db="EMBL/GenBank/DDBJ databases">
        <authorList>
            <person name="Liu B."/>
            <person name="Wang J."/>
            <person name="Zhu Y."/>
            <person name="Liu G."/>
            <person name="Chen Q."/>
            <person name="Zheng C."/>
            <person name="Che J."/>
            <person name="Ge C."/>
            <person name="Shi H."/>
            <person name="Pan Z."/>
            <person name="Liu X."/>
        </authorList>
    </citation>
    <scope>NUCLEOTIDE SEQUENCE [LARGE SCALE GENOMIC DNA]</scope>
    <source>
        <strain evidence="17">DSM 16346</strain>
    </source>
</reference>
<keyword evidence="10 14" id="KW-0376">Hydrogen peroxide</keyword>
<comment type="caution">
    <text evidence="17">The sequence shown here is derived from an EMBL/GenBank/DDBJ whole genome shotgun (WGS) entry which is preliminary data.</text>
</comment>
<evidence type="ECO:0000256" key="3">
    <source>
        <dbReference type="ARBA" id="ARBA00005329"/>
    </source>
</evidence>
<accession>A0A0J6CLC8</accession>
<dbReference type="SMART" id="SM01060">
    <property type="entry name" value="Catalase"/>
    <property type="match status" value="1"/>
</dbReference>
<evidence type="ECO:0000256" key="6">
    <source>
        <dbReference type="ARBA" id="ARBA00022617"/>
    </source>
</evidence>
<feature type="active site" evidence="12">
    <location>
        <position position="130"/>
    </location>
</feature>